<dbReference type="Proteomes" id="UP001302349">
    <property type="component" value="Chromosome"/>
</dbReference>
<dbReference type="Pfam" id="PF07676">
    <property type="entry name" value="PD40"/>
    <property type="match status" value="6"/>
</dbReference>
<keyword evidence="3" id="KW-1185">Reference proteome</keyword>
<reference evidence="2 3" key="1">
    <citation type="journal article" date="2023" name="Microbiol. Resour. Announc.">
        <title>Complete Genome Sequence of Imperialibacter roseus strain P4T.</title>
        <authorList>
            <person name="Tizabi D.R."/>
            <person name="Bachvaroff T."/>
            <person name="Hill R.T."/>
        </authorList>
    </citation>
    <scope>NUCLEOTIDE SEQUENCE [LARGE SCALE GENOMIC DNA]</scope>
    <source>
        <strain evidence="2 3">P4T</strain>
    </source>
</reference>
<comment type="similarity">
    <text evidence="1">Belongs to the TolB family.</text>
</comment>
<dbReference type="SUPFAM" id="SSF82171">
    <property type="entry name" value="DPP6 N-terminal domain-like"/>
    <property type="match status" value="1"/>
</dbReference>
<accession>A0ABZ0ITF6</accession>
<dbReference type="PANTHER" id="PTHR36842:SF1">
    <property type="entry name" value="PROTEIN TOLB"/>
    <property type="match status" value="1"/>
</dbReference>
<protein>
    <submittedName>
        <fullName evidence="2">CehA/McbA family metallohydrolase</fullName>
    </submittedName>
</protein>
<sequence>MEKRLHLLLLFGLLSFSPLLGQRPWVLSQIDIPHPYYYREMYVPQLTTGPSSATWSPDGTSLIYSMAGSLWQQKIDETTAIQITDGPGYDYQPDWSPDGNSVVFVRYDNDAMELHLLDLSTGKITKLTEGSAVNIDPRFSPDGSQIAFVSTKETGNFRIWIGSLNNNRLAAKPLSPERTTAIPRYYYGQPDHQLSPSWSPDGKSLVFVTNPDVLHGSGNIYRTEVNNYNPVLLREEETNWRASPDWSPDGKRIIYSSYLGQQWHQLWMTPADEKGYPIAMGYGDFDATHARWSPDGSKIAYITNEQGNTELYLMDWLTSKKWSLLINEKKYIHPTATIIIKTYNDSKQPTPARLTVMVGDKSFAPDDAWMHGNETFDRSKQKFETYYFHSPGEVKVTVPVGEVKITAWKGFRKANDATIAVKAGEEKEIAFSWAPSTIPSYHGTWKSADVHVHMNYGGHYRNTPAHLAMQAKAEDLDIVYNLVVNKEQRIPDIEYFSVDPDNASEEQTLIMHGQEYHTSFWGHTGLLGMSSNYLLPGYVGYTHTGTESPYPSNTVVADIAHDQNGIVGYVHPFETEPDLSKPTSFSLPVDVALGKVDYYETVGYSDHHISAGVWYKLMNCGFRLAPVGGTDAMANYASLRGPVGLTRAFVKMEKGDERLLHEKFIDGIRKGKTFASNGPLLGFSLDNQGPGGDITLAKKGKLSYKGFVRSSVPIDKLEIIQNGKVVKTIALTGDRTTADFTGTLNISNSSWVLLRAYSAPNPEVLDIYPYATTNAVFVNVGGQPIHSAEDADYFLTWIDRIEEAAAAVTTWNTEAEKTRVLKDIKEARKIFEERK</sequence>
<proteinExistence type="inferred from homology"/>
<dbReference type="SUPFAM" id="SSF89550">
    <property type="entry name" value="PHP domain-like"/>
    <property type="match status" value="1"/>
</dbReference>
<dbReference type="InterPro" id="IPR011659">
    <property type="entry name" value="WD40"/>
</dbReference>
<dbReference type="RefSeq" id="WP_317490102.1">
    <property type="nucleotide sequence ID" value="NZ_CP136051.1"/>
</dbReference>
<dbReference type="PANTHER" id="PTHR36842">
    <property type="entry name" value="PROTEIN TOLB HOMOLOG"/>
    <property type="match status" value="1"/>
</dbReference>
<dbReference type="InterPro" id="IPR016195">
    <property type="entry name" value="Pol/histidinol_Pase-like"/>
</dbReference>
<name>A0ABZ0ITF6_9BACT</name>
<organism evidence="2 3">
    <name type="scientific">Imperialibacter roseus</name>
    <dbReference type="NCBI Taxonomy" id="1324217"/>
    <lineage>
        <taxon>Bacteria</taxon>
        <taxon>Pseudomonadati</taxon>
        <taxon>Bacteroidota</taxon>
        <taxon>Cytophagia</taxon>
        <taxon>Cytophagales</taxon>
        <taxon>Flammeovirgaceae</taxon>
        <taxon>Imperialibacter</taxon>
    </lineage>
</organism>
<dbReference type="NCBIfam" id="NF038032">
    <property type="entry name" value="CehA_McbA_metalo"/>
    <property type="match status" value="1"/>
</dbReference>
<evidence type="ECO:0000313" key="3">
    <source>
        <dbReference type="Proteomes" id="UP001302349"/>
    </source>
</evidence>
<evidence type="ECO:0000313" key="2">
    <source>
        <dbReference type="EMBL" id="WOK07424.1"/>
    </source>
</evidence>
<dbReference type="Gene3D" id="3.20.20.140">
    <property type="entry name" value="Metal-dependent hydrolases"/>
    <property type="match status" value="1"/>
</dbReference>
<dbReference type="EMBL" id="CP136051">
    <property type="protein sequence ID" value="WOK07424.1"/>
    <property type="molecule type" value="Genomic_DNA"/>
</dbReference>
<dbReference type="InterPro" id="IPR011042">
    <property type="entry name" value="6-blade_b-propeller_TolB-like"/>
</dbReference>
<dbReference type="Gene3D" id="2.120.10.30">
    <property type="entry name" value="TolB, C-terminal domain"/>
    <property type="match status" value="2"/>
</dbReference>
<gene>
    <name evidence="2" type="ORF">RT717_02155</name>
</gene>
<evidence type="ECO:0000256" key="1">
    <source>
        <dbReference type="ARBA" id="ARBA00009820"/>
    </source>
</evidence>